<comment type="caution">
    <text evidence="1">The sequence shown here is derived from an EMBL/GenBank/DDBJ whole genome shotgun (WGS) entry which is preliminary data.</text>
</comment>
<dbReference type="EMBL" id="NEVS01000001">
    <property type="protein sequence ID" value="OZI67143.1"/>
    <property type="molecule type" value="Genomic_DNA"/>
</dbReference>
<protein>
    <submittedName>
        <fullName evidence="1">Uncharacterized protein</fullName>
    </submittedName>
</protein>
<keyword evidence="2" id="KW-1185">Reference proteome</keyword>
<dbReference type="Proteomes" id="UP000215767">
    <property type="component" value="Unassembled WGS sequence"/>
</dbReference>
<accession>A0A261V1V5</accession>
<evidence type="ECO:0000313" key="2">
    <source>
        <dbReference type="Proteomes" id="UP000215767"/>
    </source>
</evidence>
<name>A0A261V1V5_9BORD</name>
<evidence type="ECO:0000313" key="1">
    <source>
        <dbReference type="EMBL" id="OZI67143.1"/>
    </source>
</evidence>
<reference evidence="2" key="1">
    <citation type="submission" date="2017-05" db="EMBL/GenBank/DDBJ databases">
        <title>Complete and WGS of Bordetella genogroups.</title>
        <authorList>
            <person name="Spilker T."/>
            <person name="Lipuma J."/>
        </authorList>
    </citation>
    <scope>NUCLEOTIDE SEQUENCE [LARGE SCALE GENOMIC DNA]</scope>
    <source>
        <strain evidence="2">AU8856</strain>
    </source>
</reference>
<gene>
    <name evidence="1" type="ORF">CAL28_05500</name>
</gene>
<dbReference type="RefSeq" id="WP_094840335.1">
    <property type="nucleotide sequence ID" value="NZ_NEVS01000001.1"/>
</dbReference>
<proteinExistence type="predicted"/>
<sequence>MAYAINLKTATYDPAGVVSATWDPFKLAGNVGFWVRVDWKYGFDSFLVRDPAAISVSLPMQFDKAYTYTLTVYGLLDDDDVNDDVYSATLQIPDWPPT</sequence>
<organism evidence="1 2">
    <name type="scientific">Bordetella genomosp. 11</name>
    <dbReference type="NCBI Taxonomy" id="1416808"/>
    <lineage>
        <taxon>Bacteria</taxon>
        <taxon>Pseudomonadati</taxon>
        <taxon>Pseudomonadota</taxon>
        <taxon>Betaproteobacteria</taxon>
        <taxon>Burkholderiales</taxon>
        <taxon>Alcaligenaceae</taxon>
        <taxon>Bordetella</taxon>
    </lineage>
</organism>
<dbReference type="AlphaFoldDB" id="A0A261V1V5"/>
<dbReference type="OrthoDB" id="8637121at2"/>